<sequence>MMEPSSGNGFLLHAARENPPQIDKYSVVEAFGRRKCPKLVEQVQEEDVVLRVNALKVLCDEFRNPISVQGCIDAGVLQALHRHIKEGDDETRVWSSKALYLAAEDSNGRAAMLAEDTAGTMFPCLDDASVDVRNNILSALCSFSAGVEAVHRMVNVGYPAQLVTKAAKELASVKPLVLKLLRNLLKDERGLNIVLDNEGVETCHGLLRHGEEDVRTEAAQTLGFMCFAGLAKATAIGCGAVGRLVTILVDKSWRVRAAAAYALMVITIDDEGKKAFLPAGGVQPLLALLGDEEKLVRLNALKVMASVAVHPEVRAGFLADESCLERLEALTQSPDTLLAKHAIVAKDAVLWEP</sequence>
<evidence type="ECO:0000313" key="2">
    <source>
        <dbReference type="EMBL" id="CAD9243973.1"/>
    </source>
</evidence>
<evidence type="ECO:0000256" key="1">
    <source>
        <dbReference type="PROSITE-ProRule" id="PRU00259"/>
    </source>
</evidence>
<dbReference type="PROSITE" id="PS50176">
    <property type="entry name" value="ARM_REPEAT"/>
    <property type="match status" value="1"/>
</dbReference>
<dbReference type="PANTHER" id="PTHR15599:SF1">
    <property type="entry name" value="RADIAL SPOKE HEAD 14 HOMOLOG"/>
    <property type="match status" value="1"/>
</dbReference>
<feature type="repeat" description="ARM" evidence="1">
    <location>
        <begin position="239"/>
        <end position="281"/>
    </location>
</feature>
<dbReference type="SUPFAM" id="SSF48371">
    <property type="entry name" value="ARM repeat"/>
    <property type="match status" value="1"/>
</dbReference>
<gene>
    <name evidence="2" type="ORF">PPAR1163_LOCUS2320</name>
</gene>
<dbReference type="InterPro" id="IPR000225">
    <property type="entry name" value="Armadillo"/>
</dbReference>
<protein>
    <recommendedName>
        <fullName evidence="3">Radial spoke protein 8</fullName>
    </recommendedName>
</protein>
<dbReference type="InterPro" id="IPR042856">
    <property type="entry name" value="RSP14"/>
</dbReference>
<organism evidence="2">
    <name type="scientific">Phaeomonas parva</name>
    <dbReference type="NCBI Taxonomy" id="124430"/>
    <lineage>
        <taxon>Eukaryota</taxon>
        <taxon>Sar</taxon>
        <taxon>Stramenopiles</taxon>
        <taxon>Ochrophyta</taxon>
        <taxon>Pinguiophyceae</taxon>
        <taxon>Pinguiochrysidales</taxon>
        <taxon>Pinguiochrysidaceae</taxon>
        <taxon>Phaeomonas</taxon>
    </lineage>
</organism>
<dbReference type="InterPro" id="IPR011989">
    <property type="entry name" value="ARM-like"/>
</dbReference>
<proteinExistence type="predicted"/>
<dbReference type="AlphaFoldDB" id="A0A7S1XJA5"/>
<dbReference type="Gene3D" id="1.25.10.10">
    <property type="entry name" value="Leucine-rich Repeat Variant"/>
    <property type="match status" value="2"/>
</dbReference>
<accession>A0A7S1XJA5</accession>
<name>A0A7S1XJA5_9STRA</name>
<evidence type="ECO:0008006" key="3">
    <source>
        <dbReference type="Google" id="ProtNLM"/>
    </source>
</evidence>
<dbReference type="InterPro" id="IPR016024">
    <property type="entry name" value="ARM-type_fold"/>
</dbReference>
<dbReference type="EMBL" id="HBGJ01003835">
    <property type="protein sequence ID" value="CAD9243973.1"/>
    <property type="molecule type" value="Transcribed_RNA"/>
</dbReference>
<reference evidence="2" key="1">
    <citation type="submission" date="2021-01" db="EMBL/GenBank/DDBJ databases">
        <authorList>
            <person name="Corre E."/>
            <person name="Pelletier E."/>
            <person name="Niang G."/>
            <person name="Scheremetjew M."/>
            <person name="Finn R."/>
            <person name="Kale V."/>
            <person name="Holt S."/>
            <person name="Cochrane G."/>
            <person name="Meng A."/>
            <person name="Brown T."/>
            <person name="Cohen L."/>
        </authorList>
    </citation>
    <scope>NUCLEOTIDE SEQUENCE</scope>
    <source>
        <strain evidence="2">CCMP2877</strain>
    </source>
</reference>
<dbReference type="PANTHER" id="PTHR15599">
    <property type="entry name" value="RTDR1"/>
    <property type="match status" value="1"/>
</dbReference>